<dbReference type="Pfam" id="PF04389">
    <property type="entry name" value="Peptidase_M28"/>
    <property type="match status" value="1"/>
</dbReference>
<proteinExistence type="predicted"/>
<gene>
    <name evidence="2" type="ORF">E6K73_13800</name>
</gene>
<evidence type="ECO:0000313" key="2">
    <source>
        <dbReference type="EMBL" id="TMQ47325.1"/>
    </source>
</evidence>
<accession>A0A538S7H5</accession>
<dbReference type="Proteomes" id="UP000320184">
    <property type="component" value="Unassembled WGS sequence"/>
</dbReference>
<dbReference type="InterPro" id="IPR007484">
    <property type="entry name" value="Peptidase_M28"/>
</dbReference>
<evidence type="ECO:0000259" key="1">
    <source>
        <dbReference type="Pfam" id="PF04389"/>
    </source>
</evidence>
<feature type="non-terminal residue" evidence="2">
    <location>
        <position position="159"/>
    </location>
</feature>
<comment type="caution">
    <text evidence="2">The sequence shown here is derived from an EMBL/GenBank/DDBJ whole genome shotgun (WGS) entry which is preliminary data.</text>
</comment>
<dbReference type="EMBL" id="VBOT01000189">
    <property type="protein sequence ID" value="TMQ47325.1"/>
    <property type="molecule type" value="Genomic_DNA"/>
</dbReference>
<evidence type="ECO:0000313" key="3">
    <source>
        <dbReference type="Proteomes" id="UP000320184"/>
    </source>
</evidence>
<protein>
    <submittedName>
        <fullName evidence="2">Zn-dependent exopeptidase M28</fullName>
    </submittedName>
</protein>
<feature type="domain" description="Peptidase M28" evidence="1">
    <location>
        <begin position="120"/>
        <end position="153"/>
    </location>
</feature>
<organism evidence="2 3">
    <name type="scientific">Eiseniibacteriota bacterium</name>
    <dbReference type="NCBI Taxonomy" id="2212470"/>
    <lineage>
        <taxon>Bacteria</taxon>
        <taxon>Candidatus Eiseniibacteriota</taxon>
    </lineage>
</organism>
<sequence>MEPGLIAASERRALDAVHARYAPVNDRVAAILENIRCDCRQLASETRNRGNERQVEEFIARLSAEVGNRAYEVSRRGGREPVDPEDARRWETACRRSDAPCVVIERQRLSALAVRTTRWNYLFTVPGASEDRVVLVAHYDTWRGPGADDNTTGEEILKQ</sequence>
<dbReference type="SUPFAM" id="SSF53187">
    <property type="entry name" value="Zn-dependent exopeptidases"/>
    <property type="match status" value="1"/>
</dbReference>
<reference evidence="2 3" key="1">
    <citation type="journal article" date="2019" name="Nat. Microbiol.">
        <title>Mediterranean grassland soil C-N compound turnover is dependent on rainfall and depth, and is mediated by genomically divergent microorganisms.</title>
        <authorList>
            <person name="Diamond S."/>
            <person name="Andeer P.F."/>
            <person name="Li Z."/>
            <person name="Crits-Christoph A."/>
            <person name="Burstein D."/>
            <person name="Anantharaman K."/>
            <person name="Lane K.R."/>
            <person name="Thomas B.C."/>
            <person name="Pan C."/>
            <person name="Northen T.R."/>
            <person name="Banfield J.F."/>
        </authorList>
    </citation>
    <scope>NUCLEOTIDE SEQUENCE [LARGE SCALE GENOMIC DNA]</scope>
    <source>
        <strain evidence="2">WS_3</strain>
    </source>
</reference>
<dbReference type="Gene3D" id="3.40.630.10">
    <property type="entry name" value="Zn peptidases"/>
    <property type="match status" value="1"/>
</dbReference>
<dbReference type="AlphaFoldDB" id="A0A538S7H5"/>
<name>A0A538S7H5_UNCEI</name>